<dbReference type="Proteomes" id="UP001165074">
    <property type="component" value="Unassembled WGS sequence"/>
</dbReference>
<protein>
    <submittedName>
        <fullName evidence="1">Uncharacterized protein</fullName>
    </submittedName>
</protein>
<name>A0A9W6SG73_9ACTN</name>
<sequence>MDVPELLARACDVVPGDVRSDAGFSPDDVRECLHRAEWDSALEILVDLPDSPWQTVAFWHLLERAAELLWMHRDAAWCRWRGREVRHGVIRAELRLVPPEVAGGRRLPIPGAGELRPMWAVGAPDTGLRVARVWVERAPEIPPGGRGVIRLAPLSPAAWSHLERGALITMHEGRPVAGTATIVQVTPPREPHVQGRESP</sequence>
<organism evidence="1 2">
    <name type="scientific">Actinoallomurus iriomotensis</name>
    <dbReference type="NCBI Taxonomy" id="478107"/>
    <lineage>
        <taxon>Bacteria</taxon>
        <taxon>Bacillati</taxon>
        <taxon>Actinomycetota</taxon>
        <taxon>Actinomycetes</taxon>
        <taxon>Streptosporangiales</taxon>
        <taxon>Thermomonosporaceae</taxon>
        <taxon>Actinoallomurus</taxon>
    </lineage>
</organism>
<evidence type="ECO:0000313" key="1">
    <source>
        <dbReference type="EMBL" id="GLY91647.1"/>
    </source>
</evidence>
<keyword evidence="2" id="KW-1185">Reference proteome</keyword>
<accession>A0A9W6SG73</accession>
<dbReference type="RefSeq" id="WP_285583361.1">
    <property type="nucleotide sequence ID" value="NZ_BSTK01000021.1"/>
</dbReference>
<proteinExistence type="predicted"/>
<gene>
    <name evidence="1" type="ORF">Airi02_095750</name>
</gene>
<dbReference type="EMBL" id="BSTK01000021">
    <property type="protein sequence ID" value="GLY91647.1"/>
    <property type="molecule type" value="Genomic_DNA"/>
</dbReference>
<dbReference type="AlphaFoldDB" id="A0A9W6SG73"/>
<evidence type="ECO:0000313" key="2">
    <source>
        <dbReference type="Proteomes" id="UP001165074"/>
    </source>
</evidence>
<reference evidence="1" key="1">
    <citation type="submission" date="2023-03" db="EMBL/GenBank/DDBJ databases">
        <title>Actinoallomurus iriomotensis NBRC 103684.</title>
        <authorList>
            <person name="Ichikawa N."/>
            <person name="Sato H."/>
            <person name="Tonouchi N."/>
        </authorList>
    </citation>
    <scope>NUCLEOTIDE SEQUENCE</scope>
    <source>
        <strain evidence="1">NBRC 103684</strain>
    </source>
</reference>
<comment type="caution">
    <text evidence="1">The sequence shown here is derived from an EMBL/GenBank/DDBJ whole genome shotgun (WGS) entry which is preliminary data.</text>
</comment>